<sequence length="94" mass="10645">MILLKIAGMYVGDFDEVNGKIKKLVLVESPDIAFDFTNYQNEKMVIIVNLNGEIVTGEKRFVQEHSETFEEYLAVDDEDDCDPVCDCRSCCGLD</sequence>
<proteinExistence type="predicted"/>
<keyword evidence="2" id="KW-1185">Reference proteome</keyword>
<reference evidence="1" key="1">
    <citation type="submission" date="2022-09" db="EMBL/GenBank/DDBJ databases">
        <authorList>
            <person name="Xie Z."/>
            <person name="Yang M."/>
        </authorList>
    </citation>
    <scope>NUCLEOTIDE SEQUENCE</scope>
</reference>
<evidence type="ECO:0000313" key="2">
    <source>
        <dbReference type="Proteomes" id="UP001064695"/>
    </source>
</evidence>
<gene>
    <name evidence="1" type="ORF">SYYB1_1</name>
</gene>
<evidence type="ECO:0000313" key="1">
    <source>
        <dbReference type="EMBL" id="UXN78490.1"/>
    </source>
</evidence>
<name>A0A977SLX0_9CAUD</name>
<dbReference type="EMBL" id="OP433492">
    <property type="protein sequence ID" value="UXN78490.1"/>
    <property type="molecule type" value="Genomic_DNA"/>
</dbReference>
<organism evidence="1 2">
    <name type="scientific">Bacillus phage vB_BaeroP_SYYB1</name>
    <dbReference type="NCBI Taxonomy" id="2980552"/>
    <lineage>
        <taxon>Viruses</taxon>
        <taxon>Duplodnaviria</taxon>
        <taxon>Heunggongvirae</taxon>
        <taxon>Uroviricota</taxon>
        <taxon>Caudoviricetes</taxon>
        <taxon>Salasmaviridae</taxon>
        <taxon>Tatarstanvirinae</taxon>
        <taxon>Gaunavirus</taxon>
        <taxon>Gaunavirus syybuna</taxon>
    </lineage>
</organism>
<accession>A0A977SLX0</accession>
<protein>
    <submittedName>
        <fullName evidence="1">Uncharacterized protein</fullName>
    </submittedName>
</protein>
<dbReference type="Proteomes" id="UP001064695">
    <property type="component" value="Segment"/>
</dbReference>